<evidence type="ECO:0000259" key="2">
    <source>
        <dbReference type="PROSITE" id="PS50089"/>
    </source>
</evidence>
<dbReference type="InterPro" id="IPR001841">
    <property type="entry name" value="Znf_RING"/>
</dbReference>
<keyword evidence="1" id="KW-0863">Zinc-finger</keyword>
<dbReference type="InterPro" id="IPR013083">
    <property type="entry name" value="Znf_RING/FYVE/PHD"/>
</dbReference>
<evidence type="ECO:0000313" key="3">
    <source>
        <dbReference type="EMBL" id="SCU66425.1"/>
    </source>
</evidence>
<accession>A0A1G4I3V4</accession>
<dbReference type="GO" id="GO:0005886">
    <property type="term" value="C:plasma membrane"/>
    <property type="evidence" value="ECO:0007669"/>
    <property type="project" value="TreeGrafter"/>
</dbReference>
<dbReference type="GO" id="GO:0008270">
    <property type="term" value="F:zinc ion binding"/>
    <property type="evidence" value="ECO:0007669"/>
    <property type="project" value="UniProtKB-KW"/>
</dbReference>
<dbReference type="EMBL" id="CZPT02000533">
    <property type="protein sequence ID" value="SCU66425.1"/>
    <property type="molecule type" value="Genomic_DNA"/>
</dbReference>
<dbReference type="Pfam" id="PF13639">
    <property type="entry name" value="zf-RING_2"/>
    <property type="match status" value="1"/>
</dbReference>
<reference evidence="3" key="1">
    <citation type="submission" date="2016-09" db="EMBL/GenBank/DDBJ databases">
        <authorList>
            <person name="Hebert L."/>
            <person name="Moumen B."/>
        </authorList>
    </citation>
    <scope>NUCLEOTIDE SEQUENCE [LARGE SCALE GENOMIC DNA]</scope>
    <source>
        <strain evidence="3">OVI</strain>
    </source>
</reference>
<dbReference type="PROSITE" id="PS50089">
    <property type="entry name" value="ZF_RING_2"/>
    <property type="match status" value="1"/>
</dbReference>
<comment type="caution">
    <text evidence="3">The sequence shown here is derived from an EMBL/GenBank/DDBJ whole genome shotgun (WGS) entry which is preliminary data.</text>
</comment>
<keyword evidence="1" id="KW-0862">Zinc</keyword>
<evidence type="ECO:0000313" key="4">
    <source>
        <dbReference type="Proteomes" id="UP000195570"/>
    </source>
</evidence>
<dbReference type="GO" id="GO:0061630">
    <property type="term" value="F:ubiquitin protein ligase activity"/>
    <property type="evidence" value="ECO:0007669"/>
    <property type="project" value="TreeGrafter"/>
</dbReference>
<gene>
    <name evidence="3" type="ORF">TEOVI_000494500</name>
</gene>
<protein>
    <submittedName>
        <fullName evidence="3">Ring finger domain containing protein, putative</fullName>
    </submittedName>
</protein>
<dbReference type="VEuPathDB" id="TriTrypDB:TEOVI_000494500"/>
<dbReference type="GO" id="GO:0005634">
    <property type="term" value="C:nucleus"/>
    <property type="evidence" value="ECO:0007669"/>
    <property type="project" value="TreeGrafter"/>
</dbReference>
<dbReference type="PANTHER" id="PTHR45943">
    <property type="entry name" value="E3 UBIQUITIN-PROTEIN LIGASE MYCBP2"/>
    <property type="match status" value="1"/>
</dbReference>
<proteinExistence type="predicted"/>
<sequence>MAVAYVFDGAVLKQMSLEAGHPKFTVLDTPLCSDSAVTCFGKDEFYFINGSVPNVLRHFGGRSGCTEHFLPGPAHCLLVHRQKVYCCGVDCLYVFDPLGEEVETIELGQQIKELTAADHGFVFVNDRHELYAFHFTRGVKIVGTKGPVSKLLGHHNRYAVVLLDNGDVISVNEEAEVRENLFPLKIKERFVALDTGMTLALREDELALHMNGTWLCLDGFKGRELQFLGVPLTPAEDACTICFCDFEDGDGVRLDCGHPFHRDCLAEFSTHAKSFVEKGEHIVFTYAVCPSGCGTHIRHAAAPLSAYMNDLYRAVTKDAEGRLREMENKTLEDLYYYVCCRCEKPYYGGNRWCSRTISGEPCKKPSELICSDCNDDFLCPSHNHDFVLYKCRYCCNPATHLSFGNRYMCDACNKKWEGTEPEPMECPGAEKCPLGGAHPTGGSQPLGCMLCTLFDKCDAKHFFPPQ</sequence>
<dbReference type="AlphaFoldDB" id="A0A1G4I3V4"/>
<dbReference type="PANTHER" id="PTHR45943:SF2">
    <property type="entry name" value="RING-TYPE DOMAIN-CONTAINING PROTEIN"/>
    <property type="match status" value="1"/>
</dbReference>
<dbReference type="SUPFAM" id="SSF57850">
    <property type="entry name" value="RING/U-box"/>
    <property type="match status" value="1"/>
</dbReference>
<keyword evidence="4" id="KW-1185">Reference proteome</keyword>
<feature type="domain" description="RING-type" evidence="2">
    <location>
        <begin position="239"/>
        <end position="290"/>
    </location>
</feature>
<organism evidence="3 4">
    <name type="scientific">Trypanosoma equiperdum</name>
    <dbReference type="NCBI Taxonomy" id="5694"/>
    <lineage>
        <taxon>Eukaryota</taxon>
        <taxon>Discoba</taxon>
        <taxon>Euglenozoa</taxon>
        <taxon>Kinetoplastea</taxon>
        <taxon>Metakinetoplastina</taxon>
        <taxon>Trypanosomatida</taxon>
        <taxon>Trypanosomatidae</taxon>
        <taxon>Trypanosoma</taxon>
    </lineage>
</organism>
<dbReference type="SMR" id="A0A1G4I3V4"/>
<dbReference type="Proteomes" id="UP000195570">
    <property type="component" value="Unassembled WGS sequence"/>
</dbReference>
<dbReference type="GeneID" id="92378885"/>
<name>A0A1G4I3V4_TRYEQ</name>
<keyword evidence="1" id="KW-0479">Metal-binding</keyword>
<evidence type="ECO:0000256" key="1">
    <source>
        <dbReference type="PROSITE-ProRule" id="PRU00175"/>
    </source>
</evidence>
<dbReference type="RefSeq" id="XP_067077879.1">
    <property type="nucleotide sequence ID" value="XM_067221778.1"/>
</dbReference>
<dbReference type="SMART" id="SM00184">
    <property type="entry name" value="RING"/>
    <property type="match status" value="1"/>
</dbReference>
<dbReference type="Gene3D" id="3.30.40.10">
    <property type="entry name" value="Zinc/RING finger domain, C3HC4 (zinc finger)"/>
    <property type="match status" value="1"/>
</dbReference>